<dbReference type="Pfam" id="PF01810">
    <property type="entry name" value="LysE"/>
    <property type="match status" value="1"/>
</dbReference>
<feature type="transmembrane region" description="Helical" evidence="6">
    <location>
        <begin position="73"/>
        <end position="93"/>
    </location>
</feature>
<feature type="transmembrane region" description="Helical" evidence="6">
    <location>
        <begin position="150"/>
        <end position="172"/>
    </location>
</feature>
<dbReference type="InterPro" id="IPR001123">
    <property type="entry name" value="LeuE-type"/>
</dbReference>
<dbReference type="Proteomes" id="UP000193827">
    <property type="component" value="Unassembled WGS sequence"/>
</dbReference>
<dbReference type="RefSeq" id="WP_085892520.1">
    <property type="nucleotide sequence ID" value="NZ_FWFL01000005.1"/>
</dbReference>
<protein>
    <submittedName>
        <fullName evidence="7">Leucine efflux protein</fullName>
    </submittedName>
</protein>
<proteinExistence type="predicted"/>
<evidence type="ECO:0000256" key="2">
    <source>
        <dbReference type="ARBA" id="ARBA00022475"/>
    </source>
</evidence>
<evidence type="ECO:0000313" key="7">
    <source>
        <dbReference type="EMBL" id="SLN45157.1"/>
    </source>
</evidence>
<dbReference type="EMBL" id="FWFL01000005">
    <property type="protein sequence ID" value="SLN45157.1"/>
    <property type="molecule type" value="Genomic_DNA"/>
</dbReference>
<keyword evidence="8" id="KW-1185">Reference proteome</keyword>
<evidence type="ECO:0000256" key="6">
    <source>
        <dbReference type="SAM" id="Phobius"/>
    </source>
</evidence>
<feature type="transmembrane region" description="Helical" evidence="6">
    <location>
        <begin position="114"/>
        <end position="135"/>
    </location>
</feature>
<evidence type="ECO:0000256" key="4">
    <source>
        <dbReference type="ARBA" id="ARBA00022989"/>
    </source>
</evidence>
<evidence type="ECO:0000313" key="8">
    <source>
        <dbReference type="Proteomes" id="UP000193827"/>
    </source>
</evidence>
<organism evidence="7 8">
    <name type="scientific">Roseovarius litorisediminis</name>
    <dbReference type="NCBI Taxonomy" id="1312363"/>
    <lineage>
        <taxon>Bacteria</taxon>
        <taxon>Pseudomonadati</taxon>
        <taxon>Pseudomonadota</taxon>
        <taxon>Alphaproteobacteria</taxon>
        <taxon>Rhodobacterales</taxon>
        <taxon>Roseobacteraceae</taxon>
        <taxon>Roseovarius</taxon>
    </lineage>
</organism>
<reference evidence="7 8" key="1">
    <citation type="submission" date="2017-03" db="EMBL/GenBank/DDBJ databases">
        <authorList>
            <person name="Afonso C.L."/>
            <person name="Miller P.J."/>
            <person name="Scott M.A."/>
            <person name="Spackman E."/>
            <person name="Goraichik I."/>
            <person name="Dimitrov K.M."/>
            <person name="Suarez D.L."/>
            <person name="Swayne D.E."/>
        </authorList>
    </citation>
    <scope>NUCLEOTIDE SEQUENCE [LARGE SCALE GENOMIC DNA]</scope>
    <source>
        <strain evidence="7 8">CECT 8287</strain>
    </source>
</reference>
<dbReference type="AlphaFoldDB" id="A0A1Y5SRW5"/>
<gene>
    <name evidence="7" type="primary">leuE_2</name>
    <name evidence="7" type="ORF">PEL8287_02312</name>
</gene>
<keyword evidence="3 6" id="KW-0812">Transmembrane</keyword>
<feature type="transmembrane region" description="Helical" evidence="6">
    <location>
        <begin position="12"/>
        <end position="31"/>
    </location>
</feature>
<dbReference type="PANTHER" id="PTHR30086">
    <property type="entry name" value="ARGININE EXPORTER PROTEIN ARGO"/>
    <property type="match status" value="1"/>
</dbReference>
<accession>A0A1Y5SRW5</accession>
<evidence type="ECO:0000256" key="5">
    <source>
        <dbReference type="ARBA" id="ARBA00023136"/>
    </source>
</evidence>
<sequence length="206" mass="21825">MTLTAGDIALYAGAMLILFITPGPVWVALLARAMSGGFAAAAPLALGVATGDILWPLLAVLGVTWIVSVFDGFMVVMRVIASFMFLGMGMLLIRHADRTIASDSRLTRPGVWPGFMAGLAVILGNPKAILFYMGLLPGFFDLSRVTPPDIAVIVLISFFVPLAGNLSLALFVGRVKLLLVSPRAIRRTNISAGVLLMIVGLIIPFT</sequence>
<evidence type="ECO:0000256" key="3">
    <source>
        <dbReference type="ARBA" id="ARBA00022692"/>
    </source>
</evidence>
<feature type="transmembrane region" description="Helical" evidence="6">
    <location>
        <begin position="43"/>
        <end position="67"/>
    </location>
</feature>
<feature type="transmembrane region" description="Helical" evidence="6">
    <location>
        <begin position="184"/>
        <end position="205"/>
    </location>
</feature>
<dbReference type="GO" id="GO:0015171">
    <property type="term" value="F:amino acid transmembrane transporter activity"/>
    <property type="evidence" value="ECO:0007669"/>
    <property type="project" value="TreeGrafter"/>
</dbReference>
<name>A0A1Y5SRW5_9RHOB</name>
<dbReference type="GO" id="GO:0005886">
    <property type="term" value="C:plasma membrane"/>
    <property type="evidence" value="ECO:0007669"/>
    <property type="project" value="UniProtKB-SubCell"/>
</dbReference>
<keyword evidence="4 6" id="KW-1133">Transmembrane helix</keyword>
<comment type="subcellular location">
    <subcellularLocation>
        <location evidence="1">Cell membrane</location>
        <topology evidence="1">Multi-pass membrane protein</topology>
    </subcellularLocation>
</comment>
<dbReference type="OrthoDB" id="9804822at2"/>
<dbReference type="PANTHER" id="PTHR30086:SF20">
    <property type="entry name" value="ARGININE EXPORTER PROTEIN ARGO-RELATED"/>
    <property type="match status" value="1"/>
</dbReference>
<evidence type="ECO:0000256" key="1">
    <source>
        <dbReference type="ARBA" id="ARBA00004651"/>
    </source>
</evidence>
<keyword evidence="2" id="KW-1003">Cell membrane</keyword>
<keyword evidence="5 6" id="KW-0472">Membrane</keyword>